<dbReference type="InterPro" id="IPR050789">
    <property type="entry name" value="Diverse_Enzym_Activities"/>
</dbReference>
<dbReference type="Pfam" id="PF00144">
    <property type="entry name" value="Beta-lactamase"/>
    <property type="match status" value="1"/>
</dbReference>
<dbReference type="Proteomes" id="UP000217785">
    <property type="component" value="Unassembled WGS sequence"/>
</dbReference>
<sequence>MDFVKKTIETMEKGIANHVFPGAVIHLARTGQTVLFDSFGHAELTPTLRQMDKNMVFDLASLTKVMATLPAVLRSVQFGKIDLEAPVGHYLPQWRNQPGQLPREQVTVGHLLTHTSGLPAWRPFYLSARSPEHYLRLICEEPLVYPAGAKVVYSDLGFILLGFLLEHIWQKPLAELCRELVFEPLELENTGYGTDLPRERVVATEVGNRFEMQMCREFAERCLVGKKAEAGFRVAEQDIDNFPWRTETICGQVNDGNAFYGLQGISGHAGLFSTASDVARYLTMWTREGVLDDKEFLQRNLVRAAVRNHTPALNIARAYGFEVAPERNAKQWEAGCSAGPAANPGAFGHTGFTGTSMWWDPNTRTEVVILTNRIHPQVRDGMTEWRRRLHKAAFSKE</sequence>
<reference evidence="4" key="1">
    <citation type="submission" date="2017-07" db="EMBL/GenBank/DDBJ databases">
        <title>Draft genome sequence of Effusibacillus lacus strain skLN1.</title>
        <authorList>
            <person name="Watanabe M."/>
            <person name="Kojima H."/>
            <person name="Fukui M."/>
        </authorList>
    </citation>
    <scope>NUCLEOTIDE SEQUENCE [LARGE SCALE GENOMIC DNA]</scope>
    <source>
        <strain evidence="4">skLN1</strain>
    </source>
</reference>
<accession>A0A292YSI7</accession>
<dbReference type="Gene3D" id="3.40.710.10">
    <property type="entry name" value="DD-peptidase/beta-lactamase superfamily"/>
    <property type="match status" value="1"/>
</dbReference>
<dbReference type="InterPro" id="IPR012338">
    <property type="entry name" value="Beta-lactam/transpept-like"/>
</dbReference>
<dbReference type="AlphaFoldDB" id="A0A292YSI7"/>
<comment type="caution">
    <text evidence="3">The sequence shown here is derived from an EMBL/GenBank/DDBJ whole genome shotgun (WGS) entry which is preliminary data.</text>
</comment>
<dbReference type="InterPro" id="IPR001466">
    <property type="entry name" value="Beta-lactam-related"/>
</dbReference>
<evidence type="ECO:0000313" key="3">
    <source>
        <dbReference type="EMBL" id="GAX91733.1"/>
    </source>
</evidence>
<gene>
    <name evidence="3" type="ORF">EFBL_3424</name>
</gene>
<protein>
    <recommendedName>
        <fullName evidence="2">Beta-lactamase-related domain-containing protein</fullName>
    </recommendedName>
</protein>
<evidence type="ECO:0000259" key="2">
    <source>
        <dbReference type="Pfam" id="PF00144"/>
    </source>
</evidence>
<dbReference type="PANTHER" id="PTHR43283:SF11">
    <property type="entry name" value="BETA-LACTAMASE-RELATED DOMAIN-CONTAINING PROTEIN"/>
    <property type="match status" value="1"/>
</dbReference>
<evidence type="ECO:0000256" key="1">
    <source>
        <dbReference type="ARBA" id="ARBA00022801"/>
    </source>
</evidence>
<evidence type="ECO:0000313" key="4">
    <source>
        <dbReference type="Proteomes" id="UP000217785"/>
    </source>
</evidence>
<dbReference type="EMBL" id="BDUF01000109">
    <property type="protein sequence ID" value="GAX91733.1"/>
    <property type="molecule type" value="Genomic_DNA"/>
</dbReference>
<proteinExistence type="predicted"/>
<dbReference type="GO" id="GO:0016787">
    <property type="term" value="F:hydrolase activity"/>
    <property type="evidence" value="ECO:0007669"/>
    <property type="project" value="UniProtKB-KW"/>
</dbReference>
<dbReference type="SUPFAM" id="SSF56601">
    <property type="entry name" value="beta-lactamase/transpeptidase-like"/>
    <property type="match status" value="1"/>
</dbReference>
<dbReference type="RefSeq" id="WP_165912484.1">
    <property type="nucleotide sequence ID" value="NZ_BDUF01000109.1"/>
</dbReference>
<organism evidence="3 4">
    <name type="scientific">Effusibacillus lacus</name>
    <dbReference type="NCBI Taxonomy" id="1348429"/>
    <lineage>
        <taxon>Bacteria</taxon>
        <taxon>Bacillati</taxon>
        <taxon>Bacillota</taxon>
        <taxon>Bacilli</taxon>
        <taxon>Bacillales</taxon>
        <taxon>Alicyclobacillaceae</taxon>
        <taxon>Effusibacillus</taxon>
    </lineage>
</organism>
<keyword evidence="1" id="KW-0378">Hydrolase</keyword>
<name>A0A292YSI7_9BACL</name>
<dbReference type="PANTHER" id="PTHR43283">
    <property type="entry name" value="BETA-LACTAMASE-RELATED"/>
    <property type="match status" value="1"/>
</dbReference>
<keyword evidence="4" id="KW-1185">Reference proteome</keyword>
<feature type="domain" description="Beta-lactamase-related" evidence="2">
    <location>
        <begin position="10"/>
        <end position="388"/>
    </location>
</feature>